<evidence type="ECO:0000256" key="6">
    <source>
        <dbReference type="ARBA" id="ARBA00022679"/>
    </source>
</evidence>
<sequence length="460" mass="49321">MNGVFQPRPEGPVPSSMDDANPNVEHRNGYHSNSDTSPPPSTCTPPYRRTVQTIIESVDSDSISFRPSSDEPGVHPYEDPKLTILSDKTRIALNSAAELLKEGQCVAFPTETVYGLGADATCTSAVRGIYAAKSRPADNPLIVHIASLKQLRRLLPKPFSAAALPSPTVEEPTEETIPAVYLPLIEKFWPGPLTILLPLPNPSPLSPNVTSVQPTFAARMPRHPIALALSAISGLPLAAPSANASGKPSPTKAAHVYTDLQGKIPLIIDGGSANVGLESTVVDGLRYPPVVLRPGGISAEEIRACGGVWQDVVVAKKDADDNEAPRAPGMKYKHYSPRAGVVLYDVGAAPPNGKDLMISANYVSRVGIVRTRTWQKGFAERELKRCMEHSQGEQKHVEIFEESLGSDGKDIGRGLFAVLRELDEKGVDVIHVEGIDEKDEGLAVMNRLGKAASVVVRKVT</sequence>
<keyword evidence="5" id="KW-0963">Cytoplasm</keyword>
<dbReference type="FunFam" id="3.90.870.10:FF:000008">
    <property type="entry name" value="Threonylcarbamoyl-AMP synthase"/>
    <property type="match status" value="1"/>
</dbReference>
<dbReference type="EC" id="2.7.7.87" evidence="3"/>
<evidence type="ECO:0000256" key="11">
    <source>
        <dbReference type="ARBA" id="ARBA00029774"/>
    </source>
</evidence>
<evidence type="ECO:0000256" key="10">
    <source>
        <dbReference type="ARBA" id="ARBA00022840"/>
    </source>
</evidence>
<dbReference type="InterPro" id="IPR050156">
    <property type="entry name" value="TC-AMP_synthase_SUA5"/>
</dbReference>
<evidence type="ECO:0000256" key="1">
    <source>
        <dbReference type="ARBA" id="ARBA00004496"/>
    </source>
</evidence>
<dbReference type="GO" id="GO:0061710">
    <property type="term" value="F:L-threonylcarbamoyladenylate synthase"/>
    <property type="evidence" value="ECO:0007669"/>
    <property type="project" value="UniProtKB-EC"/>
</dbReference>
<dbReference type="InterPro" id="IPR005145">
    <property type="entry name" value="Sua5_C"/>
</dbReference>
<dbReference type="InterPro" id="IPR038385">
    <property type="entry name" value="Sua5/YwlC_C"/>
</dbReference>
<dbReference type="GO" id="GO:0002949">
    <property type="term" value="P:tRNA threonylcarbamoyladenosine modification"/>
    <property type="evidence" value="ECO:0007669"/>
    <property type="project" value="UniProtKB-ARBA"/>
</dbReference>
<evidence type="ECO:0000259" key="15">
    <source>
        <dbReference type="PROSITE" id="PS51163"/>
    </source>
</evidence>
<evidence type="ECO:0000256" key="2">
    <source>
        <dbReference type="ARBA" id="ARBA00007663"/>
    </source>
</evidence>
<dbReference type="InterPro" id="IPR006070">
    <property type="entry name" value="Sua5-like_dom"/>
</dbReference>
<evidence type="ECO:0000256" key="7">
    <source>
        <dbReference type="ARBA" id="ARBA00022694"/>
    </source>
</evidence>
<dbReference type="PROSITE" id="PS51163">
    <property type="entry name" value="YRDC"/>
    <property type="match status" value="1"/>
</dbReference>
<accession>U4LVL0</accession>
<keyword evidence="17" id="KW-1185">Reference proteome</keyword>
<dbReference type="GO" id="GO:0000049">
    <property type="term" value="F:tRNA binding"/>
    <property type="evidence" value="ECO:0007669"/>
    <property type="project" value="TreeGrafter"/>
</dbReference>
<comment type="catalytic activity">
    <reaction evidence="12">
        <text>L-threonine + hydrogencarbonate + ATP = L-threonylcarbamoyladenylate + diphosphate + H2O</text>
        <dbReference type="Rhea" id="RHEA:36407"/>
        <dbReference type="ChEBI" id="CHEBI:15377"/>
        <dbReference type="ChEBI" id="CHEBI:17544"/>
        <dbReference type="ChEBI" id="CHEBI:30616"/>
        <dbReference type="ChEBI" id="CHEBI:33019"/>
        <dbReference type="ChEBI" id="CHEBI:57926"/>
        <dbReference type="ChEBI" id="CHEBI:73682"/>
        <dbReference type="EC" id="2.7.7.87"/>
    </reaction>
</comment>
<gene>
    <name evidence="16" type="ORF">PCON_13487</name>
</gene>
<dbReference type="GO" id="GO:0005524">
    <property type="term" value="F:ATP binding"/>
    <property type="evidence" value="ECO:0007669"/>
    <property type="project" value="UniProtKB-KW"/>
</dbReference>
<evidence type="ECO:0000256" key="13">
    <source>
        <dbReference type="ARBA" id="ARBA00056339"/>
    </source>
</evidence>
<keyword evidence="9" id="KW-0547">Nucleotide-binding</keyword>
<evidence type="ECO:0000313" key="16">
    <source>
        <dbReference type="EMBL" id="CCX32636.1"/>
    </source>
</evidence>
<evidence type="ECO:0000256" key="8">
    <source>
        <dbReference type="ARBA" id="ARBA00022695"/>
    </source>
</evidence>
<dbReference type="InterPro" id="IPR017945">
    <property type="entry name" value="DHBP_synth_RibB-like_a/b_dom"/>
</dbReference>
<evidence type="ECO:0000313" key="17">
    <source>
        <dbReference type="Proteomes" id="UP000018144"/>
    </source>
</evidence>
<keyword evidence="7" id="KW-0819">tRNA processing</keyword>
<dbReference type="Pfam" id="PF03481">
    <property type="entry name" value="Sua5_C"/>
    <property type="match status" value="1"/>
</dbReference>
<dbReference type="Pfam" id="PF01300">
    <property type="entry name" value="Sua5_yciO_yrdC"/>
    <property type="match status" value="1"/>
</dbReference>
<dbReference type="GO" id="GO:0005737">
    <property type="term" value="C:cytoplasm"/>
    <property type="evidence" value="ECO:0007669"/>
    <property type="project" value="UniProtKB-SubCell"/>
</dbReference>
<evidence type="ECO:0000256" key="9">
    <source>
        <dbReference type="ARBA" id="ARBA00022741"/>
    </source>
</evidence>
<dbReference type="OMA" id="RTQRWKS"/>
<dbReference type="PANTHER" id="PTHR17490:SF16">
    <property type="entry name" value="THREONYLCARBAMOYL-AMP SYNTHASE"/>
    <property type="match status" value="1"/>
</dbReference>
<protein>
    <recommendedName>
        <fullName evidence="4">Threonylcarbamoyl-AMP synthase</fullName>
        <ecNumber evidence="3">2.7.7.87</ecNumber>
    </recommendedName>
    <alternativeName>
        <fullName evidence="11">L-threonylcarbamoyladenylate synthase</fullName>
    </alternativeName>
</protein>
<dbReference type="eggNOG" id="KOG3051">
    <property type="taxonomic scope" value="Eukaryota"/>
</dbReference>
<dbReference type="EMBL" id="HF935906">
    <property type="protein sequence ID" value="CCX32636.1"/>
    <property type="molecule type" value="Genomic_DNA"/>
</dbReference>
<evidence type="ECO:0000256" key="4">
    <source>
        <dbReference type="ARBA" id="ARBA00015492"/>
    </source>
</evidence>
<feature type="domain" description="YrdC-like" evidence="15">
    <location>
        <begin position="90"/>
        <end position="297"/>
    </location>
</feature>
<comment type="function">
    <text evidence="13">Required for the formation of a threonylcarbamoyl group on adenosine at position 37 (t(6)A37) in tRNAs that read codons beginning with adenine. Likely catalyzes the conversion of L-threonine, HCO(3)(-)/CO(2) and ATP to give threonylcarbamoyl-AMP (TC-AMP) as the acyladenylate intermediate, with the release of diphosphate. Required for normal translation, by ensuring translation fidelity at the level of codon recognition, appropriate translation initiation selection and maintenance of reading frame. Also involved in telomere replication. Binds to single-stranded telomeric (ssTG) DNA and positively regulates telomere length.</text>
</comment>
<evidence type="ECO:0000256" key="5">
    <source>
        <dbReference type="ARBA" id="ARBA00022490"/>
    </source>
</evidence>
<proteinExistence type="inferred from homology"/>
<dbReference type="SUPFAM" id="SSF55821">
    <property type="entry name" value="YrdC/RibB"/>
    <property type="match status" value="1"/>
</dbReference>
<dbReference type="Proteomes" id="UP000018144">
    <property type="component" value="Unassembled WGS sequence"/>
</dbReference>
<name>U4LVL0_PYROM</name>
<comment type="subcellular location">
    <subcellularLocation>
        <location evidence="1">Cytoplasm</location>
    </subcellularLocation>
</comment>
<reference evidence="16 17" key="1">
    <citation type="journal article" date="2013" name="PLoS Genet.">
        <title>The genome and development-dependent transcriptomes of Pyronema confluens: a window into fungal evolution.</title>
        <authorList>
            <person name="Traeger S."/>
            <person name="Altegoer F."/>
            <person name="Freitag M."/>
            <person name="Gabaldon T."/>
            <person name="Kempken F."/>
            <person name="Kumar A."/>
            <person name="Marcet-Houben M."/>
            <person name="Poggeler S."/>
            <person name="Stajich J.E."/>
            <person name="Nowrousian M."/>
        </authorList>
    </citation>
    <scope>NUCLEOTIDE SEQUENCE [LARGE SCALE GENOMIC DNA]</scope>
    <source>
        <strain evidence="17">CBS 100304</strain>
        <tissue evidence="16">Vegetative mycelium</tissue>
    </source>
</reference>
<feature type="region of interest" description="Disordered" evidence="14">
    <location>
        <begin position="1"/>
        <end position="46"/>
    </location>
</feature>
<dbReference type="AlphaFoldDB" id="U4LVL0"/>
<keyword evidence="6" id="KW-0808">Transferase</keyword>
<evidence type="ECO:0000256" key="12">
    <source>
        <dbReference type="ARBA" id="ARBA00048366"/>
    </source>
</evidence>
<evidence type="ECO:0000256" key="3">
    <source>
        <dbReference type="ARBA" id="ARBA00012584"/>
    </source>
</evidence>
<dbReference type="OrthoDB" id="412787at2759"/>
<organism evidence="16 17">
    <name type="scientific">Pyronema omphalodes (strain CBS 100304)</name>
    <name type="common">Pyronema confluens</name>
    <dbReference type="NCBI Taxonomy" id="1076935"/>
    <lineage>
        <taxon>Eukaryota</taxon>
        <taxon>Fungi</taxon>
        <taxon>Dikarya</taxon>
        <taxon>Ascomycota</taxon>
        <taxon>Pezizomycotina</taxon>
        <taxon>Pezizomycetes</taxon>
        <taxon>Pezizales</taxon>
        <taxon>Pyronemataceae</taxon>
        <taxon>Pyronema</taxon>
    </lineage>
</organism>
<dbReference type="GO" id="GO:0006450">
    <property type="term" value="P:regulation of translational fidelity"/>
    <property type="evidence" value="ECO:0007669"/>
    <property type="project" value="TreeGrafter"/>
</dbReference>
<keyword evidence="8" id="KW-0548">Nucleotidyltransferase</keyword>
<dbReference type="GO" id="GO:0003725">
    <property type="term" value="F:double-stranded RNA binding"/>
    <property type="evidence" value="ECO:0007669"/>
    <property type="project" value="InterPro"/>
</dbReference>
<keyword evidence="10" id="KW-0067">ATP-binding</keyword>
<dbReference type="Gene3D" id="3.40.50.11030">
    <property type="entry name" value="Threonylcarbamoyl-AMP synthase, C-terminal domain"/>
    <property type="match status" value="1"/>
</dbReference>
<dbReference type="PANTHER" id="PTHR17490">
    <property type="entry name" value="SUA5"/>
    <property type="match status" value="1"/>
</dbReference>
<dbReference type="Gene3D" id="3.90.870.10">
    <property type="entry name" value="DHBP synthase"/>
    <property type="match status" value="1"/>
</dbReference>
<evidence type="ECO:0000256" key="14">
    <source>
        <dbReference type="SAM" id="MobiDB-lite"/>
    </source>
</evidence>
<comment type="similarity">
    <text evidence="2">Belongs to the SUA5 family.</text>
</comment>
<dbReference type="STRING" id="1076935.U4LVL0"/>